<gene>
    <name evidence="4" type="ORF">OMM_12766</name>
</gene>
<dbReference type="GO" id="GO:0016020">
    <property type="term" value="C:membrane"/>
    <property type="evidence" value="ECO:0007669"/>
    <property type="project" value="InterPro"/>
</dbReference>
<evidence type="ECO:0000313" key="5">
    <source>
        <dbReference type="Proteomes" id="UP000189670"/>
    </source>
</evidence>
<dbReference type="AlphaFoldDB" id="A0A1V1NV37"/>
<protein>
    <recommendedName>
        <fullName evidence="3">HAMP domain-containing protein</fullName>
    </recommendedName>
</protein>
<dbReference type="PROSITE" id="PS50885">
    <property type="entry name" value="HAMP"/>
    <property type="match status" value="1"/>
</dbReference>
<reference evidence="5" key="1">
    <citation type="submission" date="2012-11" db="EMBL/GenBank/DDBJ databases">
        <authorList>
            <person name="Lucero-Rivera Y.E."/>
            <person name="Tovar-Ramirez D."/>
        </authorList>
    </citation>
    <scope>NUCLEOTIDE SEQUENCE [LARGE SCALE GENOMIC DNA]</scope>
    <source>
        <strain evidence="5">Araruama</strain>
    </source>
</reference>
<dbReference type="PANTHER" id="PTHR45339:SF1">
    <property type="entry name" value="HYBRID SIGNAL TRANSDUCTION HISTIDINE KINASE J"/>
    <property type="match status" value="1"/>
</dbReference>
<dbReference type="PANTHER" id="PTHR45339">
    <property type="entry name" value="HYBRID SIGNAL TRANSDUCTION HISTIDINE KINASE J"/>
    <property type="match status" value="1"/>
</dbReference>
<evidence type="ECO:0000259" key="3">
    <source>
        <dbReference type="PROSITE" id="PS50885"/>
    </source>
</evidence>
<comment type="caution">
    <text evidence="4">The sequence shown here is derived from an EMBL/GenBank/DDBJ whole genome shotgun (WGS) entry which is preliminary data.</text>
</comment>
<accession>A0A1V1NV37</accession>
<organism evidence="4 5">
    <name type="scientific">Candidatus Magnetoglobus multicellularis str. Araruama</name>
    <dbReference type="NCBI Taxonomy" id="890399"/>
    <lineage>
        <taxon>Bacteria</taxon>
        <taxon>Pseudomonadati</taxon>
        <taxon>Thermodesulfobacteriota</taxon>
        <taxon>Desulfobacteria</taxon>
        <taxon>Desulfobacterales</taxon>
        <taxon>Desulfobacteraceae</taxon>
        <taxon>Candidatus Magnetoglobus</taxon>
    </lineage>
</organism>
<dbReference type="CDD" id="cd06225">
    <property type="entry name" value="HAMP"/>
    <property type="match status" value="2"/>
</dbReference>
<feature type="domain" description="HAMP" evidence="3">
    <location>
        <begin position="192"/>
        <end position="231"/>
    </location>
</feature>
<name>A0A1V1NV37_9BACT</name>
<feature type="non-terminal residue" evidence="4">
    <location>
        <position position="231"/>
    </location>
</feature>
<evidence type="ECO:0000256" key="2">
    <source>
        <dbReference type="ARBA" id="ARBA00023012"/>
    </source>
</evidence>
<keyword evidence="2" id="KW-0902">Two-component regulatory system</keyword>
<dbReference type="Proteomes" id="UP000189670">
    <property type="component" value="Unassembled WGS sequence"/>
</dbReference>
<sequence>MPTTKDKFTKEILKALRAFKRGDFSYRMPDDLTGEDGEIAQVFNDIVTLNDSICKEFDSIGTSVGLEGKLKQRAAMYSSSGSWKTIVDAFNGLISNLTIPMNEVSRVIGAVARGDLTQMMETEIEGIPIKGMFLKTAKEINSMVTVLTNFSSEVTRVAREVGTEGQLGGQARVEGVSGTWKDLTDNVNTMANNLTDQVRAIAKVVTAVATGDLKKKITLEAKGEIADLADT</sequence>
<evidence type="ECO:0000256" key="1">
    <source>
        <dbReference type="ARBA" id="ARBA00022553"/>
    </source>
</evidence>
<evidence type="ECO:0000313" key="4">
    <source>
        <dbReference type="EMBL" id="ETR66462.1"/>
    </source>
</evidence>
<dbReference type="Gene3D" id="1.20.120.1530">
    <property type="match status" value="2"/>
</dbReference>
<dbReference type="GO" id="GO:0071474">
    <property type="term" value="P:cellular hyperosmotic response"/>
    <property type="evidence" value="ECO:0007669"/>
    <property type="project" value="TreeGrafter"/>
</dbReference>
<dbReference type="GO" id="GO:0004673">
    <property type="term" value="F:protein histidine kinase activity"/>
    <property type="evidence" value="ECO:0007669"/>
    <property type="project" value="TreeGrafter"/>
</dbReference>
<proteinExistence type="predicted"/>
<dbReference type="Pfam" id="PF18947">
    <property type="entry name" value="HAMP_2"/>
    <property type="match status" value="2"/>
</dbReference>
<keyword evidence="1" id="KW-0597">Phosphoprotein</keyword>
<dbReference type="GO" id="GO:0000160">
    <property type="term" value="P:phosphorelay signal transduction system"/>
    <property type="evidence" value="ECO:0007669"/>
    <property type="project" value="UniProtKB-KW"/>
</dbReference>
<dbReference type="InterPro" id="IPR003660">
    <property type="entry name" value="HAMP_dom"/>
</dbReference>
<dbReference type="EMBL" id="ATBP01001968">
    <property type="protein sequence ID" value="ETR66462.1"/>
    <property type="molecule type" value="Genomic_DNA"/>
</dbReference>
<dbReference type="SUPFAM" id="SSF58104">
    <property type="entry name" value="Methyl-accepting chemotaxis protein (MCP) signaling domain"/>
    <property type="match status" value="1"/>
</dbReference>